<protein>
    <submittedName>
        <fullName evidence="6">Uncharacterized protein</fullName>
    </submittedName>
</protein>
<dbReference type="PANTHER" id="PTHR35346:SF1">
    <property type="entry name" value="BEN DOMAIN-CONTAINING PROTEIN 6"/>
    <property type="match status" value="1"/>
</dbReference>
<dbReference type="PANTHER" id="PTHR35346">
    <property type="entry name" value="BEN DOMAIN-CONTAINING PROTEIN 6"/>
    <property type="match status" value="1"/>
</dbReference>
<keyword evidence="2" id="KW-0678">Repressor</keyword>
<organism evidence="6 7">
    <name type="scientific">Daphnia magna</name>
    <dbReference type="NCBI Taxonomy" id="35525"/>
    <lineage>
        <taxon>Eukaryota</taxon>
        <taxon>Metazoa</taxon>
        <taxon>Ecdysozoa</taxon>
        <taxon>Arthropoda</taxon>
        <taxon>Crustacea</taxon>
        <taxon>Branchiopoda</taxon>
        <taxon>Diplostraca</taxon>
        <taxon>Cladocera</taxon>
        <taxon>Anomopoda</taxon>
        <taxon>Daphniidae</taxon>
        <taxon>Daphnia</taxon>
    </lineage>
</organism>
<keyword evidence="4" id="KW-0804">Transcription</keyword>
<keyword evidence="5" id="KW-0539">Nucleus</keyword>
<keyword evidence="7" id="KW-1185">Reference proteome</keyword>
<dbReference type="Proteomes" id="UP001234178">
    <property type="component" value="Unassembled WGS sequence"/>
</dbReference>
<accession>A0ABR0AIW5</accession>
<evidence type="ECO:0000313" key="7">
    <source>
        <dbReference type="Proteomes" id="UP001234178"/>
    </source>
</evidence>
<dbReference type="InterPro" id="IPR037496">
    <property type="entry name" value="BEND6-like"/>
</dbReference>
<comment type="caution">
    <text evidence="6">The sequence shown here is derived from an EMBL/GenBank/DDBJ whole genome shotgun (WGS) entry which is preliminary data.</text>
</comment>
<comment type="subcellular location">
    <subcellularLocation>
        <location evidence="1">Nucleus</location>
    </subcellularLocation>
</comment>
<evidence type="ECO:0000256" key="1">
    <source>
        <dbReference type="ARBA" id="ARBA00004123"/>
    </source>
</evidence>
<gene>
    <name evidence="6" type="ORF">OUZ56_010572</name>
</gene>
<evidence type="ECO:0000256" key="4">
    <source>
        <dbReference type="ARBA" id="ARBA00023163"/>
    </source>
</evidence>
<dbReference type="EMBL" id="JAOYFB010000037">
    <property type="protein sequence ID" value="KAK4025069.1"/>
    <property type="molecule type" value="Genomic_DNA"/>
</dbReference>
<proteinExistence type="predicted"/>
<name>A0ABR0AIW5_9CRUS</name>
<evidence type="ECO:0000256" key="2">
    <source>
        <dbReference type="ARBA" id="ARBA00022491"/>
    </source>
</evidence>
<sequence length="208" mass="23364">MSQHHLAVSRTVLVILMAKTDFFSIRWMKRIQKLNRSKLKFVNLRAKTPILIWFKVKTIFIGITAALSAVNGIADSSAENNGAANRKISRHSTSSKQIMVQSVQGPILKIEKSDLKFAITIGRLYSGNLHLMVNKRLESVYTRTYMSEHLLPGMAPRAKKLANTPPTPVKPGLPKEDVVAVSLFMIQVWKTYRGQVIKPNDARLAIRS</sequence>
<evidence type="ECO:0000256" key="5">
    <source>
        <dbReference type="ARBA" id="ARBA00023242"/>
    </source>
</evidence>
<reference evidence="6 7" key="1">
    <citation type="journal article" date="2023" name="Nucleic Acids Res.">
        <title>The hologenome of Daphnia magna reveals possible DNA methylation and microbiome-mediated evolution of the host genome.</title>
        <authorList>
            <person name="Chaturvedi A."/>
            <person name="Li X."/>
            <person name="Dhandapani V."/>
            <person name="Marshall H."/>
            <person name="Kissane S."/>
            <person name="Cuenca-Cambronero M."/>
            <person name="Asole G."/>
            <person name="Calvet F."/>
            <person name="Ruiz-Romero M."/>
            <person name="Marangio P."/>
            <person name="Guigo R."/>
            <person name="Rago D."/>
            <person name="Mirbahai L."/>
            <person name="Eastwood N."/>
            <person name="Colbourne J.K."/>
            <person name="Zhou J."/>
            <person name="Mallon E."/>
            <person name="Orsini L."/>
        </authorList>
    </citation>
    <scope>NUCLEOTIDE SEQUENCE [LARGE SCALE GENOMIC DNA]</scope>
    <source>
        <strain evidence="6">LRV0_1</strain>
    </source>
</reference>
<evidence type="ECO:0000313" key="6">
    <source>
        <dbReference type="EMBL" id="KAK4025069.1"/>
    </source>
</evidence>
<keyword evidence="3" id="KW-0805">Transcription regulation</keyword>
<evidence type="ECO:0000256" key="3">
    <source>
        <dbReference type="ARBA" id="ARBA00023015"/>
    </source>
</evidence>